<proteinExistence type="predicted"/>
<gene>
    <name evidence="1" type="ORF">FOPG_03605</name>
</gene>
<dbReference type="Proteomes" id="UP000030676">
    <property type="component" value="Unassembled WGS sequence"/>
</dbReference>
<protein>
    <submittedName>
        <fullName evidence="1">Uncharacterized protein</fullName>
    </submittedName>
</protein>
<reference evidence="1" key="2">
    <citation type="submission" date="2012-05" db="EMBL/GenBank/DDBJ databases">
        <title>The Genome Annotation of Fusarium oxysporum PHW808.</title>
        <authorList>
            <consortium name="The Broad Institute Genomics Platform"/>
            <person name="Ma L.-J."/>
            <person name="Corby-Kistler H."/>
            <person name="Broz K."/>
            <person name="Gale L.R."/>
            <person name="Jonkers W."/>
            <person name="O'Donnell K."/>
            <person name="Ploetz R."/>
            <person name="Steinberg C."/>
            <person name="Schwartz D.C."/>
            <person name="VanEtten H."/>
            <person name="Zhou S."/>
            <person name="Young S.K."/>
            <person name="Zeng Q."/>
            <person name="Gargeya S."/>
            <person name="Fitzgerald M."/>
            <person name="Abouelleil A."/>
            <person name="Alvarado L."/>
            <person name="Chapman S.B."/>
            <person name="Gainer-Dewar J."/>
            <person name="Goldberg J."/>
            <person name="Griggs A."/>
            <person name="Gujja S."/>
            <person name="Hansen M."/>
            <person name="Howarth C."/>
            <person name="Imamovic A."/>
            <person name="Ireland A."/>
            <person name="Larimer J."/>
            <person name="McCowan C."/>
            <person name="Murphy C."/>
            <person name="Pearson M."/>
            <person name="Poon T.W."/>
            <person name="Priest M."/>
            <person name="Roberts A."/>
            <person name="Saif S."/>
            <person name="Shea T."/>
            <person name="Sykes S."/>
            <person name="Wortman J."/>
            <person name="Nusbaum C."/>
            <person name="Birren B."/>
        </authorList>
    </citation>
    <scope>NUCLEOTIDE SEQUENCE</scope>
    <source>
        <strain evidence="1">54008</strain>
    </source>
</reference>
<organism evidence="1">
    <name type="scientific">Fusarium oxysporum f. sp. conglutinans race 2 54008</name>
    <dbReference type="NCBI Taxonomy" id="1089457"/>
    <lineage>
        <taxon>Eukaryota</taxon>
        <taxon>Fungi</taxon>
        <taxon>Dikarya</taxon>
        <taxon>Ascomycota</taxon>
        <taxon>Pezizomycotina</taxon>
        <taxon>Sordariomycetes</taxon>
        <taxon>Hypocreomycetidae</taxon>
        <taxon>Hypocreales</taxon>
        <taxon>Nectriaceae</taxon>
        <taxon>Fusarium</taxon>
        <taxon>Fusarium oxysporum species complex</taxon>
    </lineage>
</organism>
<dbReference type="EMBL" id="JH658813">
    <property type="protein sequence ID" value="EXL84051.1"/>
    <property type="molecule type" value="Genomic_DNA"/>
</dbReference>
<accession>X0IIU6</accession>
<reference evidence="1" key="1">
    <citation type="submission" date="2011-11" db="EMBL/GenBank/DDBJ databases">
        <title>The Genome Sequence of Fusarium oxysporum PHW808.</title>
        <authorList>
            <consortium name="The Broad Institute Genome Sequencing Platform"/>
            <person name="Ma L.-J."/>
            <person name="Gale L.R."/>
            <person name="Schwartz D.C."/>
            <person name="Zhou S."/>
            <person name="Corby-Kistler H."/>
            <person name="Young S.K."/>
            <person name="Zeng Q."/>
            <person name="Gargeya S."/>
            <person name="Fitzgerald M."/>
            <person name="Haas B."/>
            <person name="Abouelleil A."/>
            <person name="Alvarado L."/>
            <person name="Arachchi H.M."/>
            <person name="Berlin A."/>
            <person name="Brown A."/>
            <person name="Chapman S.B."/>
            <person name="Chen Z."/>
            <person name="Dunbar C."/>
            <person name="Freedman E."/>
            <person name="Gearin G."/>
            <person name="Goldberg J."/>
            <person name="Griggs A."/>
            <person name="Gujja S."/>
            <person name="Heiman D."/>
            <person name="Howarth C."/>
            <person name="Larson L."/>
            <person name="Lui A."/>
            <person name="MacDonald P.J.P."/>
            <person name="Montmayeur A."/>
            <person name="Murphy C."/>
            <person name="Neiman D."/>
            <person name="Pearson M."/>
            <person name="Priest M."/>
            <person name="Roberts A."/>
            <person name="Saif S."/>
            <person name="Shea T."/>
            <person name="Shenoy N."/>
            <person name="Sisk P."/>
            <person name="Stolte C."/>
            <person name="Sykes S."/>
            <person name="Wortman J."/>
            <person name="Nusbaum C."/>
            <person name="Birren B."/>
        </authorList>
    </citation>
    <scope>NUCLEOTIDE SEQUENCE [LARGE SCALE GENOMIC DNA]</scope>
    <source>
        <strain evidence="1">54008</strain>
    </source>
</reference>
<evidence type="ECO:0000313" key="1">
    <source>
        <dbReference type="EMBL" id="EXL84051.1"/>
    </source>
</evidence>
<name>X0IIU6_FUSOX</name>
<sequence length="117" mass="12843">MQKEFWAWRGGRKKTTRTRVDDCSYSCIHPSKPATSQFHGAARSLDTSRHPGAACHPAPSRPGYTITVRILNRGAEADFFANIGKEAAVSQPLVTSASFPSSAKEQANYRRVHTSIP</sequence>
<dbReference type="AlphaFoldDB" id="X0IIU6"/>
<dbReference type="HOGENOM" id="CLU_2256412_0_0_1"/>